<accession>A0A368ZA28</accession>
<dbReference type="EMBL" id="QPJM01000001">
    <property type="protein sequence ID" value="RCW87314.1"/>
    <property type="molecule type" value="Genomic_DNA"/>
</dbReference>
<dbReference type="AlphaFoldDB" id="A0A368ZA28"/>
<protein>
    <submittedName>
        <fullName evidence="1">Uncharacterized protein</fullName>
    </submittedName>
</protein>
<sequence>MQTERDAKWPNYVELARCRERAPFLINHVRPIDRSSNGTLRRAPEFARPVLLALDRS</sequence>
<evidence type="ECO:0000313" key="1">
    <source>
        <dbReference type="EMBL" id="RCW87314.1"/>
    </source>
</evidence>
<dbReference type="Proteomes" id="UP000253324">
    <property type="component" value="Unassembled WGS sequence"/>
</dbReference>
<keyword evidence="2" id="KW-1185">Reference proteome</keyword>
<evidence type="ECO:0000313" key="2">
    <source>
        <dbReference type="Proteomes" id="UP000253324"/>
    </source>
</evidence>
<name>A0A368ZA28_9HYPH</name>
<comment type="caution">
    <text evidence="1">The sequence shown here is derived from an EMBL/GenBank/DDBJ whole genome shotgun (WGS) entry which is preliminary data.</text>
</comment>
<proteinExistence type="predicted"/>
<reference evidence="1 2" key="1">
    <citation type="submission" date="2018-07" db="EMBL/GenBank/DDBJ databases">
        <title>Genomic Encyclopedia of Type Strains, Phase III (KMG-III): the genomes of soil and plant-associated and newly described type strains.</title>
        <authorList>
            <person name="Whitman W."/>
        </authorList>
    </citation>
    <scope>NUCLEOTIDE SEQUENCE [LARGE SCALE GENOMIC DNA]</scope>
    <source>
        <strain evidence="1 2">31-25a</strain>
    </source>
</reference>
<organism evidence="1 2">
    <name type="scientific">Phyllobacterium bourgognense</name>
    <dbReference type="NCBI Taxonomy" id="314236"/>
    <lineage>
        <taxon>Bacteria</taxon>
        <taxon>Pseudomonadati</taxon>
        <taxon>Pseudomonadota</taxon>
        <taxon>Alphaproteobacteria</taxon>
        <taxon>Hyphomicrobiales</taxon>
        <taxon>Phyllobacteriaceae</taxon>
        <taxon>Phyllobacterium</taxon>
    </lineage>
</organism>
<gene>
    <name evidence="1" type="ORF">C7476_10175</name>
</gene>